<dbReference type="STRING" id="338963.Pcar_3258"/>
<organism evidence="1 2">
    <name type="scientific">Syntrophotalea carbinolica (strain DSM 2380 / NBRC 103641 / GraBd1)</name>
    <name type="common">Pelobacter carbinolicus</name>
    <dbReference type="NCBI Taxonomy" id="338963"/>
    <lineage>
        <taxon>Bacteria</taxon>
        <taxon>Pseudomonadati</taxon>
        <taxon>Thermodesulfobacteriota</taxon>
        <taxon>Desulfuromonadia</taxon>
        <taxon>Desulfuromonadales</taxon>
        <taxon>Syntrophotaleaceae</taxon>
        <taxon>Syntrophotalea</taxon>
    </lineage>
</organism>
<dbReference type="Proteomes" id="UP000002534">
    <property type="component" value="Chromosome"/>
</dbReference>
<protein>
    <submittedName>
        <fullName evidence="1">Uncharacterized protein</fullName>
    </submittedName>
</protein>
<sequence>MKNFHLKNGTSWLLLSAPPSYLCSCFRQKTAPLSSTFILPTTTNCHLSKETYKTLNFIRQDISEI</sequence>
<dbReference type="HOGENOM" id="CLU_2845916_0_0_7"/>
<evidence type="ECO:0000313" key="1">
    <source>
        <dbReference type="EMBL" id="ABI81878.1"/>
    </source>
</evidence>
<dbReference type="AlphaFoldDB" id="Q0C6Q9"/>
<reference evidence="2" key="1">
    <citation type="submission" date="2005-10" db="EMBL/GenBank/DDBJ databases">
        <title>Complete sequence of Pelobacter carbinolicus DSM 2380.</title>
        <authorList>
            <person name="Copeland A."/>
            <person name="Lucas S."/>
            <person name="Lapidus A."/>
            <person name="Barry K."/>
            <person name="Detter J.C."/>
            <person name="Glavina T."/>
            <person name="Hammon N."/>
            <person name="Israni S."/>
            <person name="Pitluck S."/>
            <person name="Chertkov O."/>
            <person name="Schmutz J."/>
            <person name="Larimer F."/>
            <person name="Land M."/>
            <person name="Kyrpides N."/>
            <person name="Ivanova N."/>
            <person name="Richardson P."/>
        </authorList>
    </citation>
    <scope>NUCLEOTIDE SEQUENCE [LARGE SCALE GENOMIC DNA]</scope>
    <source>
        <strain evidence="2">DSM 2380 / NBRC 103641 / GraBd1</strain>
    </source>
</reference>
<evidence type="ECO:0000313" key="2">
    <source>
        <dbReference type="Proteomes" id="UP000002534"/>
    </source>
</evidence>
<proteinExistence type="predicted"/>
<keyword evidence="2" id="KW-1185">Reference proteome</keyword>
<dbReference type="EMBL" id="CP000142">
    <property type="protein sequence ID" value="ABI81878.1"/>
    <property type="molecule type" value="Genomic_DNA"/>
</dbReference>
<reference evidence="1 2" key="2">
    <citation type="journal article" date="2012" name="BMC Genomics">
        <title>The genome of Pelobacter carbinolicus reveals surprising metabolic capabilities and physiological features.</title>
        <authorList>
            <person name="Aklujkar M."/>
            <person name="Haveman S.A."/>
            <person name="Didonato R.Jr."/>
            <person name="Chertkov O."/>
            <person name="Han C.S."/>
            <person name="Land M.L."/>
            <person name="Brown P."/>
            <person name="Lovley D.R."/>
        </authorList>
    </citation>
    <scope>NUCLEOTIDE SEQUENCE [LARGE SCALE GENOMIC DNA]</scope>
    <source>
        <strain evidence="2">DSM 2380 / NBRC 103641 / GraBd1</strain>
    </source>
</reference>
<gene>
    <name evidence="1" type="ordered locus">Pcar_3258</name>
</gene>
<name>Q0C6Q9_SYNC1</name>
<accession>Q0C6Q9</accession>
<dbReference type="KEGG" id="pca:Pcar_3258"/>